<dbReference type="InterPro" id="IPR003918">
    <property type="entry name" value="NADH_UbQ_OxRdtase"/>
</dbReference>
<dbReference type="PRINTS" id="PR01437">
    <property type="entry name" value="NUOXDRDTASE4"/>
</dbReference>
<dbReference type="GO" id="GO:0008137">
    <property type="term" value="F:NADH dehydrogenase (ubiquinone) activity"/>
    <property type="evidence" value="ECO:0007669"/>
    <property type="project" value="InterPro"/>
</dbReference>
<dbReference type="InterPro" id="IPR001750">
    <property type="entry name" value="ND/Mrp_TM"/>
</dbReference>
<feature type="transmembrane region" description="Helical" evidence="9">
    <location>
        <begin position="373"/>
        <end position="392"/>
    </location>
</feature>
<feature type="transmembrane region" description="Helical" evidence="9">
    <location>
        <begin position="276"/>
        <end position="297"/>
    </location>
</feature>
<name>A0A846TJB5_9MICC</name>
<evidence type="ECO:0000256" key="5">
    <source>
        <dbReference type="ARBA" id="ARBA00022989"/>
    </source>
</evidence>
<feature type="transmembrane region" description="Helical" evidence="9">
    <location>
        <begin position="334"/>
        <end position="352"/>
    </location>
</feature>
<evidence type="ECO:0000259" key="11">
    <source>
        <dbReference type="Pfam" id="PF00662"/>
    </source>
</evidence>
<dbReference type="NCBIfam" id="NF009308">
    <property type="entry name" value="PRK12665.1"/>
    <property type="match status" value="1"/>
</dbReference>
<feature type="transmembrane region" description="Helical" evidence="9">
    <location>
        <begin position="309"/>
        <end position="328"/>
    </location>
</feature>
<organism evidence="12 13">
    <name type="scientific">Kocuria subflava</name>
    <dbReference type="NCBI Taxonomy" id="1736139"/>
    <lineage>
        <taxon>Bacteria</taxon>
        <taxon>Bacillati</taxon>
        <taxon>Actinomycetota</taxon>
        <taxon>Actinomycetes</taxon>
        <taxon>Micrococcales</taxon>
        <taxon>Micrococcaceae</taxon>
        <taxon>Kocuria</taxon>
    </lineage>
</organism>
<evidence type="ECO:0000313" key="13">
    <source>
        <dbReference type="Proteomes" id="UP000521379"/>
    </source>
</evidence>
<keyword evidence="13" id="KW-1185">Reference proteome</keyword>
<accession>A0A846TJB5</accession>
<keyword evidence="3" id="KW-1003">Cell membrane</keyword>
<feature type="transmembrane region" description="Helical" evidence="9">
    <location>
        <begin position="112"/>
        <end position="132"/>
    </location>
</feature>
<feature type="transmembrane region" description="Helical" evidence="9">
    <location>
        <begin position="6"/>
        <end position="27"/>
    </location>
</feature>
<evidence type="ECO:0000256" key="1">
    <source>
        <dbReference type="ARBA" id="ARBA00004651"/>
    </source>
</evidence>
<feature type="region of interest" description="Disordered" evidence="8">
    <location>
        <begin position="536"/>
        <end position="594"/>
    </location>
</feature>
<evidence type="ECO:0000313" key="12">
    <source>
        <dbReference type="EMBL" id="NKE08573.1"/>
    </source>
</evidence>
<feature type="transmembrane region" description="Helical" evidence="9">
    <location>
        <begin position="73"/>
        <end position="100"/>
    </location>
</feature>
<comment type="caution">
    <text evidence="12">The sequence shown here is derived from an EMBL/GenBank/DDBJ whole genome shotgun (WGS) entry which is preliminary data.</text>
</comment>
<dbReference type="EMBL" id="JAAVUN010000001">
    <property type="protein sequence ID" value="NKE08573.1"/>
    <property type="molecule type" value="Genomic_DNA"/>
</dbReference>
<evidence type="ECO:0000256" key="4">
    <source>
        <dbReference type="ARBA" id="ARBA00022692"/>
    </source>
</evidence>
<keyword evidence="6 9" id="KW-0472">Membrane</keyword>
<feature type="transmembrane region" description="Helical" evidence="9">
    <location>
        <begin position="215"/>
        <end position="236"/>
    </location>
</feature>
<dbReference type="GO" id="GO:0005886">
    <property type="term" value="C:plasma membrane"/>
    <property type="evidence" value="ECO:0007669"/>
    <property type="project" value="UniProtKB-SubCell"/>
</dbReference>
<feature type="transmembrane region" description="Helical" evidence="9">
    <location>
        <begin position="34"/>
        <end position="53"/>
    </location>
</feature>
<dbReference type="Proteomes" id="UP000521379">
    <property type="component" value="Unassembled WGS sequence"/>
</dbReference>
<gene>
    <name evidence="12" type="ORF">GTW58_01150</name>
</gene>
<proteinExistence type="inferred from homology"/>
<evidence type="ECO:0000256" key="2">
    <source>
        <dbReference type="ARBA" id="ARBA00005346"/>
    </source>
</evidence>
<evidence type="ECO:0000259" key="10">
    <source>
        <dbReference type="Pfam" id="PF00361"/>
    </source>
</evidence>
<keyword evidence="4 7" id="KW-0812">Transmembrane</keyword>
<evidence type="ECO:0000256" key="6">
    <source>
        <dbReference type="ARBA" id="ARBA00023136"/>
    </source>
</evidence>
<dbReference type="AlphaFoldDB" id="A0A846TJB5"/>
<feature type="compositionally biased region" description="Gly residues" evidence="8">
    <location>
        <begin position="550"/>
        <end position="563"/>
    </location>
</feature>
<feature type="transmembrane region" description="Helical" evidence="9">
    <location>
        <begin position="167"/>
        <end position="191"/>
    </location>
</feature>
<dbReference type="GO" id="GO:0042773">
    <property type="term" value="P:ATP synthesis coupled electron transport"/>
    <property type="evidence" value="ECO:0007669"/>
    <property type="project" value="InterPro"/>
</dbReference>
<evidence type="ECO:0000256" key="8">
    <source>
        <dbReference type="SAM" id="MobiDB-lite"/>
    </source>
</evidence>
<reference evidence="12 13" key="1">
    <citation type="submission" date="2020-02" db="EMBL/GenBank/DDBJ databases">
        <authorList>
            <person name="Sun Q."/>
        </authorList>
    </citation>
    <scope>NUCLEOTIDE SEQUENCE [LARGE SCALE GENOMIC DNA]</scope>
    <source>
        <strain evidence="12 13">YIM 13062</strain>
    </source>
</reference>
<feature type="transmembrane region" description="Helical" evidence="9">
    <location>
        <begin position="243"/>
        <end position="264"/>
    </location>
</feature>
<protein>
    <submittedName>
        <fullName evidence="12">Na+/H+ antiporter subunit D</fullName>
    </submittedName>
</protein>
<keyword evidence="5 9" id="KW-1133">Transmembrane helix</keyword>
<comment type="subcellular location">
    <subcellularLocation>
        <location evidence="1">Cell membrane</location>
        <topology evidence="1">Multi-pass membrane protein</topology>
    </subcellularLocation>
    <subcellularLocation>
        <location evidence="7">Membrane</location>
        <topology evidence="7">Multi-pass membrane protein</topology>
    </subcellularLocation>
</comment>
<dbReference type="Pfam" id="PF00662">
    <property type="entry name" value="Proton_antipo_N"/>
    <property type="match status" value="1"/>
</dbReference>
<feature type="transmembrane region" description="Helical" evidence="9">
    <location>
        <begin position="412"/>
        <end position="431"/>
    </location>
</feature>
<sequence length="594" mass="62173">MTIDIAQLAPLAIIVPFVGAALSLVLFHRNRMQRVVAIGALALSLVVEVLVLAKTWDAPPTSVNLGGWEAPFGIVLMVDQLSAVMLVVSTIVSLAVLIYATGQGVADGDAEGPISIFYPTFLILVAGVSNAFLAGDLFNLYVGFEIFLVASYVLMTMGGTTQRIRAGVTYVVVSIISSVLFLIAIGMIYAATGTVNMADLSIKLAELPAGTQMQLHLMLLVAFGIKAAVFPLSFWLPDSYPTASAPVTAVFAGLLTKVGVYAIIRTETLLFTADRINTLLMWVSLLTMVVGILGALAQIDIKRMLSFTLVSHIGYMIFGIAVGTTAAYSAVVYYVAHHIIIQTSLFLVAGLIERRGGSTNTDRLGGMARLAPVLALLYMIPALNLGGIPPFSGFLGKIGLFQAGVDVATWQTYVVIAGAVLASLLTLIAMMRVWNRVFLRTPDDADFPDPVLLATTREGHWGAGAHQTVTSRNGDPAQSVSLLPRLMVWPTTGLVVVGVALTVFAGPLFAVADNAAENLTNPEAYVQAVFGAEGQPGGAVENGADDGDAGSTGGTGLPGGTQYGNGEQEGLQVDIYPGNTASPEPSGAATEEAP</sequence>
<dbReference type="PANTHER" id="PTHR42703">
    <property type="entry name" value="NADH DEHYDROGENASE"/>
    <property type="match status" value="1"/>
</dbReference>
<feature type="transmembrane region" description="Helical" evidence="9">
    <location>
        <begin position="138"/>
        <end position="155"/>
    </location>
</feature>
<dbReference type="Pfam" id="PF00361">
    <property type="entry name" value="Proton_antipo_M"/>
    <property type="match status" value="1"/>
</dbReference>
<evidence type="ECO:0000256" key="3">
    <source>
        <dbReference type="ARBA" id="ARBA00022475"/>
    </source>
</evidence>
<evidence type="ECO:0000256" key="7">
    <source>
        <dbReference type="RuleBase" id="RU000320"/>
    </source>
</evidence>
<comment type="similarity">
    <text evidence="2">Belongs to the CPA3 antiporters (TC 2.A.63) subunit D family.</text>
</comment>
<evidence type="ECO:0000256" key="9">
    <source>
        <dbReference type="SAM" id="Phobius"/>
    </source>
</evidence>
<dbReference type="RefSeq" id="WP_119932182.1">
    <property type="nucleotide sequence ID" value="NZ_JAAVUN010000001.1"/>
</dbReference>
<dbReference type="InterPro" id="IPR050586">
    <property type="entry name" value="CPA3_Na-H_Antiporter_D"/>
</dbReference>
<feature type="transmembrane region" description="Helical" evidence="9">
    <location>
        <begin position="486"/>
        <end position="510"/>
    </location>
</feature>
<feature type="domain" description="NADH-Ubiquinone oxidoreductase (complex I) chain 5 N-terminal" evidence="11">
    <location>
        <begin position="73"/>
        <end position="102"/>
    </location>
</feature>
<dbReference type="PANTHER" id="PTHR42703:SF1">
    <property type="entry name" value="NA(+)_H(+) ANTIPORTER SUBUNIT D1"/>
    <property type="match status" value="1"/>
</dbReference>
<dbReference type="InterPro" id="IPR001516">
    <property type="entry name" value="Proton_antipo_N"/>
</dbReference>
<feature type="domain" description="NADH:quinone oxidoreductase/Mrp antiporter transmembrane" evidence="10">
    <location>
        <begin position="134"/>
        <end position="419"/>
    </location>
</feature>